<sequence length="308" mass="36113">MSGDKYKYRMEIQQMMFVNGETNDPPSETTALVEDIVRSQVSEILLRATIQAQKRNSRSITSEDLIFLIRHDKAKVNRLRTYLSWKDVRKNAKDQEGGGVEGTDILEDTAVSDEAKKMYKKSKIRLPWEMVFMFPEQSLDENEEEEGEADQAANFAIMQRLKTADDRTRQMTREEYVHWSECRQASFTFRKAKRFREWAGVNYVTDSKPQDDIIDILGFLTFEIVANLTEEALKVRDAEEKLRLRNGSKNSIKRSTVHHLFDGPEEEQKPIMPCHIQEAYRRSQYIKPKNRALRRFNGGLIRMKTRYI</sequence>
<dbReference type="GO" id="GO:0046982">
    <property type="term" value="F:protein heterodimerization activity"/>
    <property type="evidence" value="ECO:0007669"/>
    <property type="project" value="InterPro"/>
</dbReference>
<dbReference type="FunFam" id="1.10.20.10:FF:000023">
    <property type="entry name" value="transcription initiation protein SPT3 homolog"/>
    <property type="match status" value="1"/>
</dbReference>
<dbReference type="GO" id="GO:0000124">
    <property type="term" value="C:SAGA complex"/>
    <property type="evidence" value="ECO:0007669"/>
    <property type="project" value="EnsemblFungi"/>
</dbReference>
<evidence type="ECO:0000256" key="3">
    <source>
        <dbReference type="ARBA" id="ARBA00023159"/>
    </source>
</evidence>
<reference evidence="7 8" key="1">
    <citation type="journal article" date="2016" name="Proc. Natl. Acad. Sci. U.S.A.">
        <title>Comparative genomics of biotechnologically important yeasts.</title>
        <authorList>
            <person name="Riley R."/>
            <person name="Haridas S."/>
            <person name="Wolfe K.H."/>
            <person name="Lopes M.R."/>
            <person name="Hittinger C.T."/>
            <person name="Goeker M."/>
            <person name="Salamov A.A."/>
            <person name="Wisecaver J.H."/>
            <person name="Long T.M."/>
            <person name="Calvey C.H."/>
            <person name="Aerts A.L."/>
            <person name="Barry K.W."/>
            <person name="Choi C."/>
            <person name="Clum A."/>
            <person name="Coughlan A.Y."/>
            <person name="Deshpande S."/>
            <person name="Douglass A.P."/>
            <person name="Hanson S.J."/>
            <person name="Klenk H.-P."/>
            <person name="LaButti K.M."/>
            <person name="Lapidus A."/>
            <person name="Lindquist E.A."/>
            <person name="Lipzen A.M."/>
            <person name="Meier-Kolthoff J.P."/>
            <person name="Ohm R.A."/>
            <person name="Otillar R.P."/>
            <person name="Pangilinan J.L."/>
            <person name="Peng Y."/>
            <person name="Rokas A."/>
            <person name="Rosa C.A."/>
            <person name="Scheuner C."/>
            <person name="Sibirny A.A."/>
            <person name="Slot J.C."/>
            <person name="Stielow J.B."/>
            <person name="Sun H."/>
            <person name="Kurtzman C.P."/>
            <person name="Blackwell M."/>
            <person name="Grigoriev I.V."/>
            <person name="Jeffries T.W."/>
        </authorList>
    </citation>
    <scope>NUCLEOTIDE SEQUENCE [LARGE SCALE GENOMIC DNA]</scope>
    <source>
        <strain evidence="7 8">DSM 6958</strain>
    </source>
</reference>
<dbReference type="CDD" id="cd22926">
    <property type="entry name" value="HFD_SPT3"/>
    <property type="match status" value="1"/>
</dbReference>
<comment type="subcellular location">
    <subcellularLocation>
        <location evidence="1">Nucleus</location>
    </subcellularLocation>
</comment>
<evidence type="ECO:0000256" key="6">
    <source>
        <dbReference type="ARBA" id="ARBA00061274"/>
    </source>
</evidence>
<evidence type="ECO:0000256" key="4">
    <source>
        <dbReference type="ARBA" id="ARBA00023163"/>
    </source>
</evidence>
<dbReference type="GO" id="GO:0006357">
    <property type="term" value="P:regulation of transcription by RNA polymerase II"/>
    <property type="evidence" value="ECO:0007669"/>
    <property type="project" value="UniProtKB-ARBA"/>
</dbReference>
<evidence type="ECO:0000313" key="7">
    <source>
        <dbReference type="EMBL" id="ODQ66561.1"/>
    </source>
</evidence>
<dbReference type="InterPro" id="IPR003195">
    <property type="entry name" value="TFIID_TAF13"/>
</dbReference>
<dbReference type="STRING" id="857566.A0A1E3PM89"/>
<evidence type="ECO:0000256" key="2">
    <source>
        <dbReference type="ARBA" id="ARBA00023015"/>
    </source>
</evidence>
<gene>
    <name evidence="7" type="ORF">NADFUDRAFT_50477</name>
</gene>
<dbReference type="Pfam" id="PF02269">
    <property type="entry name" value="TFIID-18kDa"/>
    <property type="match status" value="1"/>
</dbReference>
<dbReference type="Gene3D" id="1.10.20.10">
    <property type="entry name" value="Histone, subunit A"/>
    <property type="match status" value="1"/>
</dbReference>
<dbReference type="Proteomes" id="UP000095009">
    <property type="component" value="Unassembled WGS sequence"/>
</dbReference>
<keyword evidence="3" id="KW-0010">Activator</keyword>
<organism evidence="7 8">
    <name type="scientific">Nadsonia fulvescens var. elongata DSM 6958</name>
    <dbReference type="NCBI Taxonomy" id="857566"/>
    <lineage>
        <taxon>Eukaryota</taxon>
        <taxon>Fungi</taxon>
        <taxon>Dikarya</taxon>
        <taxon>Ascomycota</taxon>
        <taxon>Saccharomycotina</taxon>
        <taxon>Dipodascomycetes</taxon>
        <taxon>Dipodascales</taxon>
        <taxon>Dipodascales incertae sedis</taxon>
        <taxon>Nadsonia</taxon>
    </lineage>
</organism>
<keyword evidence="4" id="KW-0804">Transcription</keyword>
<accession>A0A1E3PM89</accession>
<keyword evidence="5" id="KW-0539">Nucleus</keyword>
<proteinExistence type="inferred from homology"/>
<dbReference type="PANTHER" id="PTHR11380">
    <property type="entry name" value="TRANSCRIPTION INITIATION FACTOR TFIID/SUPT3-RELATED"/>
    <property type="match status" value="1"/>
</dbReference>
<dbReference type="EMBL" id="KV454408">
    <property type="protein sequence ID" value="ODQ66561.1"/>
    <property type="molecule type" value="Genomic_DNA"/>
</dbReference>
<evidence type="ECO:0000256" key="5">
    <source>
        <dbReference type="ARBA" id="ARBA00023242"/>
    </source>
</evidence>
<dbReference type="GO" id="GO:0005634">
    <property type="term" value="C:nucleus"/>
    <property type="evidence" value="ECO:0007669"/>
    <property type="project" value="UniProtKB-SubCell"/>
</dbReference>
<keyword evidence="8" id="KW-1185">Reference proteome</keyword>
<evidence type="ECO:0000256" key="1">
    <source>
        <dbReference type="ARBA" id="ARBA00004123"/>
    </source>
</evidence>
<dbReference type="OrthoDB" id="66982at2759"/>
<dbReference type="AlphaFoldDB" id="A0A1E3PM89"/>
<dbReference type="InterPro" id="IPR009072">
    <property type="entry name" value="Histone-fold"/>
</dbReference>
<dbReference type="SUPFAM" id="SSF47113">
    <property type="entry name" value="Histone-fold"/>
    <property type="match status" value="2"/>
</dbReference>
<dbReference type="PANTHER" id="PTHR11380:SF16">
    <property type="entry name" value="TRANSCRIPTION INITIATION PROTEIN SPT3 HOMOLOG"/>
    <property type="match status" value="1"/>
</dbReference>
<evidence type="ECO:0000313" key="8">
    <source>
        <dbReference type="Proteomes" id="UP000095009"/>
    </source>
</evidence>
<protein>
    <submittedName>
        <fullName evidence="7">TFIID-18kDa-domain-containing protein</fullName>
    </submittedName>
</protein>
<dbReference type="GO" id="GO:0006366">
    <property type="term" value="P:transcription by RNA polymerase II"/>
    <property type="evidence" value="ECO:0007669"/>
    <property type="project" value="InterPro"/>
</dbReference>
<keyword evidence="2" id="KW-0805">Transcription regulation</keyword>
<dbReference type="GO" id="GO:0003712">
    <property type="term" value="F:transcription coregulator activity"/>
    <property type="evidence" value="ECO:0007669"/>
    <property type="project" value="TreeGrafter"/>
</dbReference>
<name>A0A1E3PM89_9ASCO</name>
<comment type="similarity">
    <text evidence="6">Belongs to the SPT3 family.</text>
</comment>